<organism evidence="2 3">
    <name type="scientific">Leptolyngbya boryana NIES-2135</name>
    <dbReference type="NCBI Taxonomy" id="1973484"/>
    <lineage>
        <taxon>Bacteria</taxon>
        <taxon>Bacillati</taxon>
        <taxon>Cyanobacteriota</taxon>
        <taxon>Cyanophyceae</taxon>
        <taxon>Leptolyngbyales</taxon>
        <taxon>Leptolyngbyaceae</taxon>
        <taxon>Leptolyngbya group</taxon>
        <taxon>Leptolyngbya</taxon>
    </lineage>
</organism>
<evidence type="ECO:0000313" key="3">
    <source>
        <dbReference type="Proteomes" id="UP000217895"/>
    </source>
</evidence>
<dbReference type="AlphaFoldDB" id="A0A1Z4JSC3"/>
<dbReference type="EMBL" id="AP018205">
    <property type="protein sequence ID" value="BAY59639.1"/>
    <property type="molecule type" value="Genomic_DNA"/>
</dbReference>
<reference evidence="2 3" key="1">
    <citation type="submission" date="2017-06" db="EMBL/GenBank/DDBJ databases">
        <title>Genome sequencing of cyanobaciteial culture collection at National Institute for Environmental Studies (NIES).</title>
        <authorList>
            <person name="Hirose Y."/>
            <person name="Shimura Y."/>
            <person name="Fujisawa T."/>
            <person name="Nakamura Y."/>
            <person name="Kawachi M."/>
        </authorList>
    </citation>
    <scope>NUCLEOTIDE SEQUENCE [LARGE SCALE GENOMIC DNA]</scope>
    <source>
        <strain evidence="2 3">NIES-2135</strain>
        <plasmid evidence="3">Plasmid Plasmid2 dna</plasmid>
    </source>
</reference>
<evidence type="ECO:0000313" key="2">
    <source>
        <dbReference type="EMBL" id="BAY59639.1"/>
    </source>
</evidence>
<protein>
    <submittedName>
        <fullName evidence="2">Uncharacterized protein</fullName>
    </submittedName>
</protein>
<keyword evidence="3" id="KW-1185">Reference proteome</keyword>
<geneLocation type="plasmid" evidence="2">
    <name>plasmid2</name>
</geneLocation>
<proteinExistence type="predicted"/>
<keyword evidence="2" id="KW-0614">Plasmid</keyword>
<evidence type="ECO:0000256" key="1">
    <source>
        <dbReference type="SAM" id="MobiDB-lite"/>
    </source>
</evidence>
<name>A0A1Z4JSC3_LEPBY</name>
<feature type="region of interest" description="Disordered" evidence="1">
    <location>
        <begin position="95"/>
        <end position="123"/>
    </location>
</feature>
<sequence>MDERQRLHAALQEALVAPVKADCRSLCQLLEDAIALQPDAVCLQIGGDAIALIAEVLYLKMMAYQEVNKTDVPDEEDSGFPVLDDDDHAYERHTMSLDLESDEEEWGKPKKVASRRAPNDSVAAPVPPKRVLKMLQDLAGDEDPTGWSVAISAWLKRKKINEPIPIAQIHQSMRKLSIVELWLGLLLGGFLIEEKPNTDETFYHDISDGAVWLIQQ</sequence>
<gene>
    <name evidence="2" type="ORF">NIES2135_65160</name>
</gene>
<dbReference type="Proteomes" id="UP000217895">
    <property type="component" value="Plasmid Plasmid2 dna"/>
</dbReference>
<accession>A0A1Z4JSC3</accession>